<evidence type="ECO:0000313" key="4">
    <source>
        <dbReference type="Proteomes" id="UP000094236"/>
    </source>
</evidence>
<dbReference type="Proteomes" id="UP000094236">
    <property type="component" value="Unassembled WGS sequence"/>
</dbReference>
<gene>
    <name evidence="3" type="ORF">PACTADRAFT_185823</name>
</gene>
<dbReference type="GO" id="GO:0019903">
    <property type="term" value="F:protein phosphatase binding"/>
    <property type="evidence" value="ECO:0007669"/>
    <property type="project" value="InterPro"/>
</dbReference>
<feature type="region of interest" description="Disordered" evidence="2">
    <location>
        <begin position="163"/>
        <end position="188"/>
    </location>
</feature>
<feature type="compositionally biased region" description="Acidic residues" evidence="2">
    <location>
        <begin position="173"/>
        <end position="183"/>
    </location>
</feature>
<feature type="region of interest" description="Disordered" evidence="2">
    <location>
        <begin position="30"/>
        <end position="63"/>
    </location>
</feature>
<dbReference type="AlphaFoldDB" id="A0A1E4U1J5"/>
<dbReference type="InterPro" id="IPR007587">
    <property type="entry name" value="SAPS"/>
</dbReference>
<dbReference type="PANTHER" id="PTHR12634">
    <property type="entry name" value="SIT4 YEAST -ASSOCIATING PROTEIN-RELATED"/>
    <property type="match status" value="1"/>
</dbReference>
<feature type="compositionally biased region" description="Acidic residues" evidence="2">
    <location>
        <begin position="78"/>
        <end position="92"/>
    </location>
</feature>
<organism evidence="3 4">
    <name type="scientific">Pachysolen tannophilus NRRL Y-2460</name>
    <dbReference type="NCBI Taxonomy" id="669874"/>
    <lineage>
        <taxon>Eukaryota</taxon>
        <taxon>Fungi</taxon>
        <taxon>Dikarya</taxon>
        <taxon>Ascomycota</taxon>
        <taxon>Saccharomycotina</taxon>
        <taxon>Pichiomycetes</taxon>
        <taxon>Pachysolenaceae</taxon>
        <taxon>Pachysolen</taxon>
    </lineage>
</organism>
<dbReference type="STRING" id="669874.A0A1E4U1J5"/>
<dbReference type="PANTHER" id="PTHR12634:SF14">
    <property type="entry name" value="SIT4-ASSOCIATING PROTEIN SAP155-RELATED"/>
    <property type="match status" value="1"/>
</dbReference>
<evidence type="ECO:0000313" key="3">
    <source>
        <dbReference type="EMBL" id="ODV97870.1"/>
    </source>
</evidence>
<dbReference type="EMBL" id="KV454011">
    <property type="protein sequence ID" value="ODV97870.1"/>
    <property type="molecule type" value="Genomic_DNA"/>
</dbReference>
<sequence length="976" mass="110680">MFGIFENSQVEINKILVQIDLDERTIPLAGTDQQEHNNNNNNNNNNKSSDNNDVRSDHSNSSATPAMQLLQSIRESQIESDEDESELADDGNDSFQSTKTKKLNIDLLNKLLLQPSLVQEVDIGKNQKLLTYICRDDVLNVLIDNLIESVPFFEKLFYEDQNETPNQTTQQLDDQESLEESPDDQYRRRATTSGELLALKRVSAKLLTSSTDKTIIKRQQFDNFKLLSKIWNSILDKEFTVDNLANVSLFISIIESLIDLNVNEFMNFIRQNQENRLLVDQILKHVKISPFMDLLIKFISYDKSDSPIGLIEILKEQNLILKLLDLLKTDSIITQTSIGDFLKNLITISANTPALYDVDPENANSSDSSLIGPNDLTRALISEEGSKRLFYLTLSGGHALTTCVGIIIEVIRKNNSDYDSIDVLDDDYSNSPPSSRDPIYLGVMLARFSSGLKILTDRYLKNYEAAMLPTTIGELEPVGFERFKIVELIAELLHCSNMHLMNNMGSDEIIKKRERFRNNKFELMTDALNKSITDERLDFMLDDLETDEKSQHTVNDLTSKFSSSLGSGVIGGGDGSKSLVDVEKLTNEIRNFSINEDSEKNANTSSDEVPIFDEYPSKELTIGDFFKKQLIKANVLKFVLDMLKKFPWNNFLHNVIFDIAQQVFNGRFDNSNTNKFLIHELFKKDRCFITNLIIDRYNDSVEAEKNLNLRLGYMGHLILISEELVKFSSLIYTNYHSFPEKDENTQKNDTFESKNSSDIIIINQEIYDIINEDNWVNFVNKELAFIRDAYNQVLGGIKPEDCEPFVNPNAILLGNGETTGELAVEDNDDYDDNSNLIDSINNFNGGNDGREEFEDGEDNEDYVSNDDGMLKLQVIDAQGRDIDINGNDDASLDNDNDEIDDNNINNNDNNNNSNSNNNNNNNNNAVEEDSGNFNDELYPVTSHNAGNDKDEIQEHQTILSVNRNNNNTNNIGDNSN</sequence>
<feature type="compositionally biased region" description="Acidic residues" evidence="2">
    <location>
        <begin position="890"/>
        <end position="901"/>
    </location>
</feature>
<evidence type="ECO:0000256" key="2">
    <source>
        <dbReference type="SAM" id="MobiDB-lite"/>
    </source>
</evidence>
<dbReference type="GO" id="GO:0005634">
    <property type="term" value="C:nucleus"/>
    <property type="evidence" value="ECO:0007669"/>
    <property type="project" value="TreeGrafter"/>
</dbReference>
<protein>
    <submittedName>
        <fullName evidence="3">Uncharacterized protein</fullName>
    </submittedName>
</protein>
<dbReference type="GO" id="GO:0005829">
    <property type="term" value="C:cytosol"/>
    <property type="evidence" value="ECO:0007669"/>
    <property type="project" value="TreeGrafter"/>
</dbReference>
<evidence type="ECO:0000256" key="1">
    <source>
        <dbReference type="ARBA" id="ARBA00006180"/>
    </source>
</evidence>
<dbReference type="GO" id="GO:0019888">
    <property type="term" value="F:protein phosphatase regulator activity"/>
    <property type="evidence" value="ECO:0007669"/>
    <property type="project" value="TreeGrafter"/>
</dbReference>
<comment type="similarity">
    <text evidence="1">Belongs to the SAPS family.</text>
</comment>
<proteinExistence type="inferred from homology"/>
<feature type="compositionally biased region" description="Low complexity" evidence="2">
    <location>
        <begin position="37"/>
        <end position="49"/>
    </location>
</feature>
<feature type="compositionally biased region" description="Low complexity" evidence="2">
    <location>
        <begin position="902"/>
        <end position="925"/>
    </location>
</feature>
<feature type="region of interest" description="Disordered" evidence="2">
    <location>
        <begin position="841"/>
        <end position="860"/>
    </location>
</feature>
<name>A0A1E4U1J5_PACTA</name>
<feature type="region of interest" description="Disordered" evidence="2">
    <location>
        <begin position="76"/>
        <end position="96"/>
    </location>
</feature>
<accession>A0A1E4U1J5</accession>
<feature type="region of interest" description="Disordered" evidence="2">
    <location>
        <begin position="882"/>
        <end position="950"/>
    </location>
</feature>
<keyword evidence="4" id="KW-1185">Reference proteome</keyword>
<dbReference type="Pfam" id="PF04499">
    <property type="entry name" value="SAPS"/>
    <property type="match status" value="1"/>
</dbReference>
<dbReference type="OrthoDB" id="295029at2759"/>
<feature type="compositionally biased region" description="Acidic residues" evidence="2">
    <location>
        <begin position="851"/>
        <end position="860"/>
    </location>
</feature>
<feature type="compositionally biased region" description="Polar residues" evidence="2">
    <location>
        <begin position="163"/>
        <end position="172"/>
    </location>
</feature>
<reference evidence="4" key="1">
    <citation type="submission" date="2016-05" db="EMBL/GenBank/DDBJ databases">
        <title>Comparative genomics of biotechnologically important yeasts.</title>
        <authorList>
            <consortium name="DOE Joint Genome Institute"/>
            <person name="Riley R."/>
            <person name="Haridas S."/>
            <person name="Wolfe K.H."/>
            <person name="Lopes M.R."/>
            <person name="Hittinger C.T."/>
            <person name="Goker M."/>
            <person name="Salamov A."/>
            <person name="Wisecaver J."/>
            <person name="Long T.M."/>
            <person name="Aerts A.L."/>
            <person name="Barry K."/>
            <person name="Choi C."/>
            <person name="Clum A."/>
            <person name="Coughlan A.Y."/>
            <person name="Deshpande S."/>
            <person name="Douglass A.P."/>
            <person name="Hanson S.J."/>
            <person name="Klenk H.-P."/>
            <person name="Labutti K."/>
            <person name="Lapidus A."/>
            <person name="Lindquist E."/>
            <person name="Lipzen A."/>
            <person name="Meier-Kolthoff J.P."/>
            <person name="Ohm R.A."/>
            <person name="Otillar R.P."/>
            <person name="Pangilinan J."/>
            <person name="Peng Y."/>
            <person name="Rokas A."/>
            <person name="Rosa C.A."/>
            <person name="Scheuner C."/>
            <person name="Sibirny A.A."/>
            <person name="Slot J.C."/>
            <person name="Stielow J.B."/>
            <person name="Sun H."/>
            <person name="Kurtzman C.P."/>
            <person name="Blackwell M."/>
            <person name="Grigoriev I.V."/>
            <person name="Jeffries T.W."/>
        </authorList>
    </citation>
    <scope>NUCLEOTIDE SEQUENCE [LARGE SCALE GENOMIC DNA]</scope>
    <source>
        <strain evidence="4">NRRL Y-2460</strain>
    </source>
</reference>